<gene>
    <name evidence="13" type="ORF">CEO22_92</name>
</gene>
<feature type="transmembrane region" description="Helical" evidence="11">
    <location>
        <begin position="376"/>
        <end position="397"/>
    </location>
</feature>
<dbReference type="Pfam" id="PF02366">
    <property type="entry name" value="PMT"/>
    <property type="match status" value="1"/>
</dbReference>
<comment type="subcellular location">
    <subcellularLocation>
        <location evidence="1">Endomembrane system</location>
        <topology evidence="1">Multi-pass membrane protein</topology>
    </subcellularLocation>
</comment>
<evidence type="ECO:0000256" key="8">
    <source>
        <dbReference type="ARBA" id="ARBA00023136"/>
    </source>
</evidence>
<reference evidence="13 14" key="1">
    <citation type="submission" date="2017-08" db="EMBL/GenBank/DDBJ databases">
        <title>Mechanisms for carbon and nitrogen cycling indicate functional differentiation within the Candidate Phyla Radiation.</title>
        <authorList>
            <person name="Danczak R.E."/>
            <person name="Johnston M.D."/>
            <person name="Kenah C."/>
            <person name="Slattery M."/>
            <person name="Wrighton K.C."/>
            <person name="Wilkins M.J."/>
        </authorList>
    </citation>
    <scope>NUCLEOTIDE SEQUENCE [LARGE SCALE GENOMIC DNA]</scope>
    <source>
        <strain evidence="13">Gr01-1014_85</strain>
    </source>
</reference>
<evidence type="ECO:0000256" key="3">
    <source>
        <dbReference type="ARBA" id="ARBA00007222"/>
    </source>
</evidence>
<dbReference type="GO" id="GO:0000030">
    <property type="term" value="F:mannosyltransferase activity"/>
    <property type="evidence" value="ECO:0007669"/>
    <property type="project" value="InterPro"/>
</dbReference>
<evidence type="ECO:0000313" key="14">
    <source>
        <dbReference type="Proteomes" id="UP000316253"/>
    </source>
</evidence>
<feature type="transmembrane region" description="Helical" evidence="11">
    <location>
        <begin position="162"/>
        <end position="182"/>
    </location>
</feature>
<organism evidence="13 14">
    <name type="scientific">Candidatus Berkelbacteria bacterium Gr01-1014_85</name>
    <dbReference type="NCBI Taxonomy" id="2017150"/>
    <lineage>
        <taxon>Bacteria</taxon>
        <taxon>Candidatus Berkelbacteria</taxon>
    </lineage>
</organism>
<feature type="transmembrane region" description="Helical" evidence="11">
    <location>
        <begin position="140"/>
        <end position="156"/>
    </location>
</feature>
<comment type="pathway">
    <text evidence="2">Protein modification; protein glycosylation.</text>
</comment>
<feature type="transmembrane region" description="Helical" evidence="11">
    <location>
        <begin position="431"/>
        <end position="452"/>
    </location>
</feature>
<dbReference type="PANTHER" id="PTHR10050">
    <property type="entry name" value="DOLICHYL-PHOSPHATE-MANNOSE--PROTEIN MANNOSYLTRANSFERASE"/>
    <property type="match status" value="1"/>
</dbReference>
<dbReference type="Proteomes" id="UP000316253">
    <property type="component" value="Unassembled WGS sequence"/>
</dbReference>
<evidence type="ECO:0000259" key="12">
    <source>
        <dbReference type="Pfam" id="PF02366"/>
    </source>
</evidence>
<feature type="domain" description="ArnT-like N-terminal" evidence="12">
    <location>
        <begin position="17"/>
        <end position="253"/>
    </location>
</feature>
<comment type="similarity">
    <text evidence="3">Belongs to the glycosyltransferase 39 family.</text>
</comment>
<evidence type="ECO:0000256" key="6">
    <source>
        <dbReference type="ARBA" id="ARBA00022692"/>
    </source>
</evidence>
<evidence type="ECO:0000256" key="5">
    <source>
        <dbReference type="ARBA" id="ARBA00022679"/>
    </source>
</evidence>
<feature type="transmembrane region" description="Helical" evidence="11">
    <location>
        <begin position="194"/>
        <end position="226"/>
    </location>
</feature>
<dbReference type="AlphaFoldDB" id="A0A554JDV9"/>
<feature type="transmembrane region" description="Helical" evidence="11">
    <location>
        <begin position="305"/>
        <end position="326"/>
    </location>
</feature>
<keyword evidence="4" id="KW-0328">Glycosyltransferase</keyword>
<evidence type="ECO:0000256" key="1">
    <source>
        <dbReference type="ARBA" id="ARBA00004127"/>
    </source>
</evidence>
<dbReference type="EMBL" id="VMFD01000006">
    <property type="protein sequence ID" value="TSC66450.1"/>
    <property type="molecule type" value="Genomic_DNA"/>
</dbReference>
<keyword evidence="6 11" id="KW-0812">Transmembrane</keyword>
<accession>A0A554JDV9</accession>
<evidence type="ECO:0000256" key="11">
    <source>
        <dbReference type="SAM" id="Phobius"/>
    </source>
</evidence>
<dbReference type="InterPro" id="IPR003342">
    <property type="entry name" value="ArnT-like_N"/>
</dbReference>
<name>A0A554JDV9_9BACT</name>
<dbReference type="InterPro" id="IPR027005">
    <property type="entry name" value="PMT-like"/>
</dbReference>
<dbReference type="GO" id="GO:0016020">
    <property type="term" value="C:membrane"/>
    <property type="evidence" value="ECO:0007669"/>
    <property type="project" value="InterPro"/>
</dbReference>
<evidence type="ECO:0000256" key="10">
    <source>
        <dbReference type="ARBA" id="ARBA00093644"/>
    </source>
</evidence>
<feature type="transmembrane region" description="Helical" evidence="11">
    <location>
        <begin position="403"/>
        <end position="424"/>
    </location>
</feature>
<protein>
    <recommendedName>
        <fullName evidence="9">Polyprenol-phosphate-mannose--protein mannosyltransferase</fullName>
    </recommendedName>
    <alternativeName>
        <fullName evidence="10">Protein O-mannosyltransferase</fullName>
    </alternativeName>
</protein>
<dbReference type="UniPathway" id="UPA00378"/>
<sequence>MSIKSSYLALVLSLCLGLGFIVVNAKLAQSDSVTTDEIAHLSASLSYVQKQDNRLNPEHPPLLKIMAGLAGQPLQPRVDYQSAAWTELVNGQWDLGGDILFANGNDAQRLLTAMRWPTIILGFALACLGFIYFWKRKQPWAAALFTLLTLASPSIIAHSHLITFDIGAAFWLLATLFSLDLLGQQGESSRSRIWWLSLAGVTLGLALTSKFSLVYLLPITLVVWLWQWRRTLSWRWMLGYYLLAFITIMIIYSYVTWNYPFDRFQSDWQSITGGFYSPDATQQGLIQWIQGFDRSTIFNSTTKPFFAYVLGLAMTLTRIAGGHTGYFLGNLNHSGSALYFPILLITKESLSTLALIAIGSILTLKQWQKLSKLTQSVSLTIAAYWLLALVSPLNIGYRHILPTLPLIYLVITESLCLWQAHGLVRLRPLKLTLIIALAVTTLGVAVASYPFYLPFYNSLVGGREQGYKVASDSNYDWGQDIARLGHYLKEQNIEQLTWINYRQREARYYIGPFVEAYIPGQKLSGYFAISGGELIASGYPLPDNKELVTQIGSIFLFYAP</sequence>
<evidence type="ECO:0000313" key="13">
    <source>
        <dbReference type="EMBL" id="TSC66450.1"/>
    </source>
</evidence>
<evidence type="ECO:0000256" key="2">
    <source>
        <dbReference type="ARBA" id="ARBA00004922"/>
    </source>
</evidence>
<evidence type="ECO:0000256" key="7">
    <source>
        <dbReference type="ARBA" id="ARBA00022989"/>
    </source>
</evidence>
<keyword evidence="8 11" id="KW-0472">Membrane</keyword>
<evidence type="ECO:0000256" key="4">
    <source>
        <dbReference type="ARBA" id="ARBA00022676"/>
    </source>
</evidence>
<keyword evidence="5 13" id="KW-0808">Transferase</keyword>
<feature type="transmembrane region" description="Helical" evidence="11">
    <location>
        <begin position="238"/>
        <end position="257"/>
    </location>
</feature>
<evidence type="ECO:0000256" key="9">
    <source>
        <dbReference type="ARBA" id="ARBA00093617"/>
    </source>
</evidence>
<keyword evidence="7 11" id="KW-1133">Transmembrane helix</keyword>
<proteinExistence type="inferred from homology"/>
<feature type="transmembrane region" description="Helical" evidence="11">
    <location>
        <begin position="338"/>
        <end position="364"/>
    </location>
</feature>
<comment type="caution">
    <text evidence="13">The sequence shown here is derived from an EMBL/GenBank/DDBJ whole genome shotgun (WGS) entry which is preliminary data.</text>
</comment>
<feature type="transmembrane region" description="Helical" evidence="11">
    <location>
        <begin position="114"/>
        <end position="133"/>
    </location>
</feature>
<dbReference type="GO" id="GO:0006493">
    <property type="term" value="P:protein O-linked glycosylation"/>
    <property type="evidence" value="ECO:0007669"/>
    <property type="project" value="InterPro"/>
</dbReference>
<dbReference type="GO" id="GO:0012505">
    <property type="term" value="C:endomembrane system"/>
    <property type="evidence" value="ECO:0007669"/>
    <property type="project" value="UniProtKB-SubCell"/>
</dbReference>